<keyword evidence="9" id="KW-0460">Magnesium</keyword>
<dbReference type="GO" id="GO:0008305">
    <property type="term" value="C:integrin complex"/>
    <property type="evidence" value="ECO:0007669"/>
    <property type="project" value="TreeGrafter"/>
</dbReference>
<evidence type="ECO:0000256" key="6">
    <source>
        <dbReference type="ARBA" id="ARBA00022729"/>
    </source>
</evidence>
<feature type="signal peptide" evidence="16">
    <location>
        <begin position="1"/>
        <end position="23"/>
    </location>
</feature>
<dbReference type="PROSITE" id="PS52047">
    <property type="entry name" value="I_EGF_2"/>
    <property type="match status" value="1"/>
</dbReference>
<dbReference type="Gene3D" id="4.10.1240.30">
    <property type="match status" value="1"/>
</dbReference>
<evidence type="ECO:0000256" key="10">
    <source>
        <dbReference type="ARBA" id="ARBA00022889"/>
    </source>
</evidence>
<dbReference type="InterPro" id="IPR015812">
    <property type="entry name" value="Integrin_bsu"/>
</dbReference>
<feature type="domain" description="Integrin beta subunit tail" evidence="17">
    <location>
        <begin position="377"/>
        <end position="460"/>
    </location>
</feature>
<dbReference type="GO" id="GO:0005178">
    <property type="term" value="F:integrin binding"/>
    <property type="evidence" value="ECO:0007669"/>
    <property type="project" value="TreeGrafter"/>
</dbReference>
<protein>
    <recommendedName>
        <fullName evidence="17">Integrin beta subunit tail domain-containing protein</fullName>
    </recommendedName>
</protein>
<evidence type="ECO:0000256" key="12">
    <source>
        <dbReference type="ARBA" id="ARBA00023037"/>
    </source>
</evidence>
<dbReference type="GO" id="GO:0007160">
    <property type="term" value="P:cell-matrix adhesion"/>
    <property type="evidence" value="ECO:0007669"/>
    <property type="project" value="TreeGrafter"/>
</dbReference>
<keyword evidence="10" id="KW-0130">Cell adhesion</keyword>
<dbReference type="SUPFAM" id="SSF69687">
    <property type="entry name" value="Integrin beta tail domain"/>
    <property type="match status" value="1"/>
</dbReference>
<keyword evidence="15" id="KW-0325">Glycoprotein</keyword>
<keyword evidence="3" id="KW-0245">EGF-like domain</keyword>
<dbReference type="GO" id="GO:0005925">
    <property type="term" value="C:focal adhesion"/>
    <property type="evidence" value="ECO:0007669"/>
    <property type="project" value="TreeGrafter"/>
</dbReference>
<dbReference type="GO" id="GO:0098609">
    <property type="term" value="P:cell-cell adhesion"/>
    <property type="evidence" value="ECO:0007669"/>
    <property type="project" value="TreeGrafter"/>
</dbReference>
<dbReference type="Pfam" id="PF07974">
    <property type="entry name" value="EGF_2"/>
    <property type="match status" value="1"/>
</dbReference>
<evidence type="ECO:0000256" key="16">
    <source>
        <dbReference type="SAM" id="SignalP"/>
    </source>
</evidence>
<gene>
    <name evidence="18" type="ORF">SNE40_012178</name>
</gene>
<dbReference type="Gene3D" id="2.60.40.1510">
    <property type="entry name" value="ntegrin, alpha v. Chain A, domain 3"/>
    <property type="match status" value="1"/>
</dbReference>
<feature type="chain" id="PRO_5042859061" description="Integrin beta subunit tail domain-containing protein" evidence="16">
    <location>
        <begin position="24"/>
        <end position="460"/>
    </location>
</feature>
<keyword evidence="13" id="KW-0472">Membrane</keyword>
<dbReference type="Pfam" id="PF18372">
    <property type="entry name" value="I-EGF_1"/>
    <property type="match status" value="1"/>
</dbReference>
<evidence type="ECO:0000256" key="8">
    <source>
        <dbReference type="ARBA" id="ARBA00022837"/>
    </source>
</evidence>
<dbReference type="InterPro" id="IPR013111">
    <property type="entry name" value="EGF_extracell"/>
</dbReference>
<keyword evidence="12" id="KW-0401">Integrin</keyword>
<dbReference type="Pfam" id="PF07965">
    <property type="entry name" value="Integrin_B_tail"/>
    <property type="match status" value="1"/>
</dbReference>
<dbReference type="InterPro" id="IPR012896">
    <property type="entry name" value="Integrin_bsu_tail"/>
</dbReference>
<keyword evidence="11" id="KW-1133">Transmembrane helix</keyword>
<dbReference type="SUPFAM" id="SSF57196">
    <property type="entry name" value="EGF/Laminin"/>
    <property type="match status" value="2"/>
</dbReference>
<dbReference type="Pfam" id="PF23105">
    <property type="entry name" value="EGF_integrin"/>
    <property type="match status" value="1"/>
</dbReference>
<evidence type="ECO:0000256" key="13">
    <source>
        <dbReference type="ARBA" id="ARBA00023136"/>
    </source>
</evidence>
<keyword evidence="7" id="KW-0677">Repeat</keyword>
<keyword evidence="5" id="KW-0479">Metal-binding</keyword>
<keyword evidence="6 16" id="KW-0732">Signal</keyword>
<accession>A0AAN8JPB2</accession>
<keyword evidence="8" id="KW-0106">Calcium</keyword>
<dbReference type="PANTHER" id="PTHR10082:SF60">
    <property type="entry name" value="INTEGRIN BETA-PS"/>
    <property type="match status" value="1"/>
</dbReference>
<keyword evidence="19" id="KW-1185">Reference proteome</keyword>
<dbReference type="EMBL" id="JAZGQO010000008">
    <property type="protein sequence ID" value="KAK6179931.1"/>
    <property type="molecule type" value="Genomic_DNA"/>
</dbReference>
<evidence type="ECO:0000256" key="2">
    <source>
        <dbReference type="ARBA" id="ARBA00007449"/>
    </source>
</evidence>
<evidence type="ECO:0000256" key="1">
    <source>
        <dbReference type="ARBA" id="ARBA00004479"/>
    </source>
</evidence>
<dbReference type="GO" id="GO:0016477">
    <property type="term" value="P:cell migration"/>
    <property type="evidence" value="ECO:0007669"/>
    <property type="project" value="TreeGrafter"/>
</dbReference>
<comment type="subcellular location">
    <subcellularLocation>
        <location evidence="1">Membrane</location>
        <topology evidence="1">Single-pass type I membrane protein</topology>
    </subcellularLocation>
</comment>
<dbReference type="InterPro" id="IPR032695">
    <property type="entry name" value="Integrin_dom_sf"/>
</dbReference>
<dbReference type="Gene3D" id="2.10.25.10">
    <property type="entry name" value="Laminin"/>
    <property type="match status" value="3"/>
</dbReference>
<dbReference type="GO" id="GO:0007229">
    <property type="term" value="P:integrin-mediated signaling pathway"/>
    <property type="evidence" value="ECO:0007669"/>
    <property type="project" value="UniProtKB-KW"/>
</dbReference>
<dbReference type="GO" id="GO:0009986">
    <property type="term" value="C:cell surface"/>
    <property type="evidence" value="ECO:0007669"/>
    <property type="project" value="TreeGrafter"/>
</dbReference>
<comment type="similarity">
    <text evidence="2">Belongs to the integrin beta chain family.</text>
</comment>
<dbReference type="InterPro" id="IPR040622">
    <property type="entry name" value="EGF_integrin_1"/>
</dbReference>
<evidence type="ECO:0000256" key="15">
    <source>
        <dbReference type="ARBA" id="ARBA00023180"/>
    </source>
</evidence>
<evidence type="ECO:0000256" key="11">
    <source>
        <dbReference type="ARBA" id="ARBA00022989"/>
    </source>
</evidence>
<dbReference type="SUPFAM" id="SSF69179">
    <property type="entry name" value="Integrin domains"/>
    <property type="match status" value="1"/>
</dbReference>
<proteinExistence type="inferred from homology"/>
<dbReference type="GO" id="GO:0033627">
    <property type="term" value="P:cell adhesion mediated by integrin"/>
    <property type="evidence" value="ECO:0007669"/>
    <property type="project" value="TreeGrafter"/>
</dbReference>
<evidence type="ECO:0000259" key="17">
    <source>
        <dbReference type="SMART" id="SM01242"/>
    </source>
</evidence>
<name>A0AAN8JPB2_PATCE</name>
<comment type="caution">
    <text evidence="18">The sequence shown here is derived from an EMBL/GenBank/DDBJ whole genome shotgun (WGS) entry which is preliminary data.</text>
</comment>
<sequence length="460" mass="51246">MINSCIKILCLYLFLNNLHQTDGVCDSSSLTCNECFSNNEPQDQCGWCKQMNFTQARCGRINDLQTGGCPRDRIEVKNMGLGTTIRRNEDLSPLIPIRPQSAFITIPVNSARSIEFQMRAEKRWLIFRVSSPRNIQVEVTSSCNRFRWRNNGRGRCSRLTAGQTVNFRLILRAEDCSTSGSVIVSIPRSSQKFLVDVESSCGCECSKRVTYRAPQCSTNGNLVCGQCECDEGYVGRYCFCHEMEDNPESCRERPGGAICSNRGSCKCGVCDCRSRNPDTNLFYGRFCECNDYSCSRFNGRLCGGPERGSCHCGRCVCNPGYSGEMCELATSSSTASCRALNGEICNGRGDCIYGRCRCSSLYMGPTCEDCPTCNGQCSVLKDCVRCTIYRSGPLSEEQCYSQCRIYGIQPVDTVNEYDPDMKLCMFVDDDSCQYKFVYGLDEDGELVVRARLTKICPGSG</sequence>
<evidence type="ECO:0000256" key="7">
    <source>
        <dbReference type="ARBA" id="ARBA00022737"/>
    </source>
</evidence>
<dbReference type="SMART" id="SM01242">
    <property type="entry name" value="Integrin_B_tail"/>
    <property type="match status" value="1"/>
</dbReference>
<evidence type="ECO:0000256" key="4">
    <source>
        <dbReference type="ARBA" id="ARBA00022692"/>
    </source>
</evidence>
<evidence type="ECO:0000256" key="9">
    <source>
        <dbReference type="ARBA" id="ARBA00022842"/>
    </source>
</evidence>
<evidence type="ECO:0000256" key="5">
    <source>
        <dbReference type="ARBA" id="ARBA00022723"/>
    </source>
</evidence>
<organism evidence="18 19">
    <name type="scientific">Patella caerulea</name>
    <name type="common">Rayed Mediterranean limpet</name>
    <dbReference type="NCBI Taxonomy" id="87958"/>
    <lineage>
        <taxon>Eukaryota</taxon>
        <taxon>Metazoa</taxon>
        <taxon>Spiralia</taxon>
        <taxon>Lophotrochozoa</taxon>
        <taxon>Mollusca</taxon>
        <taxon>Gastropoda</taxon>
        <taxon>Patellogastropoda</taxon>
        <taxon>Patelloidea</taxon>
        <taxon>Patellidae</taxon>
        <taxon>Patella</taxon>
    </lineage>
</organism>
<evidence type="ECO:0000313" key="18">
    <source>
        <dbReference type="EMBL" id="KAK6179931.1"/>
    </source>
</evidence>
<evidence type="ECO:0000313" key="19">
    <source>
        <dbReference type="Proteomes" id="UP001347796"/>
    </source>
</evidence>
<dbReference type="InterPro" id="IPR036349">
    <property type="entry name" value="Integrin_bsu_tail_dom_sf"/>
</dbReference>
<dbReference type="AlphaFoldDB" id="A0AAN8JPB2"/>
<keyword evidence="14" id="KW-1015">Disulfide bond</keyword>
<dbReference type="GO" id="GO:0046872">
    <property type="term" value="F:metal ion binding"/>
    <property type="evidence" value="ECO:0007669"/>
    <property type="project" value="UniProtKB-KW"/>
</dbReference>
<dbReference type="PANTHER" id="PTHR10082">
    <property type="entry name" value="INTEGRIN BETA SUBUNIT"/>
    <property type="match status" value="1"/>
</dbReference>
<reference evidence="18 19" key="1">
    <citation type="submission" date="2024-01" db="EMBL/GenBank/DDBJ databases">
        <title>The genome of the rayed Mediterranean limpet Patella caerulea (Linnaeus, 1758).</title>
        <authorList>
            <person name="Anh-Thu Weber A."/>
            <person name="Halstead-Nussloch G."/>
        </authorList>
    </citation>
    <scope>NUCLEOTIDE SEQUENCE [LARGE SCALE GENOMIC DNA]</scope>
    <source>
        <strain evidence="18">AATW-2023a</strain>
        <tissue evidence="18">Whole specimen</tissue>
    </source>
</reference>
<evidence type="ECO:0000256" key="14">
    <source>
        <dbReference type="ARBA" id="ARBA00023157"/>
    </source>
</evidence>
<evidence type="ECO:0000256" key="3">
    <source>
        <dbReference type="ARBA" id="ARBA00022536"/>
    </source>
</evidence>
<dbReference type="SUPFAM" id="SSF103575">
    <property type="entry name" value="Plexin repeat"/>
    <property type="match status" value="1"/>
</dbReference>
<dbReference type="InterPro" id="IPR057073">
    <property type="entry name" value="EGF_integrin_2"/>
</dbReference>
<keyword evidence="4" id="KW-0812">Transmembrane</keyword>
<dbReference type="FunFam" id="2.10.25.10:FF:000036">
    <property type="entry name" value="Integrin beta"/>
    <property type="match status" value="1"/>
</dbReference>
<dbReference type="Proteomes" id="UP001347796">
    <property type="component" value="Unassembled WGS sequence"/>
</dbReference>